<organism evidence="6 7">
    <name type="scientific">Paenibacillus turicensis</name>
    <dbReference type="NCBI Taxonomy" id="160487"/>
    <lineage>
        <taxon>Bacteria</taxon>
        <taxon>Bacillati</taxon>
        <taxon>Bacillota</taxon>
        <taxon>Bacilli</taxon>
        <taxon>Bacillales</taxon>
        <taxon>Paenibacillaceae</taxon>
        <taxon>Paenibacillus</taxon>
    </lineage>
</organism>
<dbReference type="SUPFAM" id="SSF46689">
    <property type="entry name" value="Homeodomain-like"/>
    <property type="match status" value="1"/>
</dbReference>
<sequence length="200" mass="22508">MVRKREFDTDKALEAAMEVFWEKGFESASLVDLTNAMGIQRPSLYAAFGDKNELFEATLRRYNTWHAGYIRSLLQHAPSVKTAFRKLFEQIGTEDTTNASIRRGCFCINTMVELAPHHSKFAVLTREHQMYLAAIFKETIERGQGTGELSEVLQSEELAHSLVVSMIGLTVLMKSRPDPTFIKQSIEAALSLLNTKTSST</sequence>
<reference evidence="6 7" key="1">
    <citation type="submission" date="2021-03" db="EMBL/GenBank/DDBJ databases">
        <title>Genomic Encyclopedia of Type Strains, Phase IV (KMG-IV): sequencing the most valuable type-strain genomes for metagenomic binning, comparative biology and taxonomic classification.</title>
        <authorList>
            <person name="Goeker M."/>
        </authorList>
    </citation>
    <scope>NUCLEOTIDE SEQUENCE [LARGE SCALE GENOMIC DNA]</scope>
    <source>
        <strain evidence="6 7">DSM 14349</strain>
    </source>
</reference>
<dbReference type="Proteomes" id="UP001519272">
    <property type="component" value="Unassembled WGS sequence"/>
</dbReference>
<dbReference type="Pfam" id="PF16925">
    <property type="entry name" value="TetR_C_13"/>
    <property type="match status" value="1"/>
</dbReference>
<dbReference type="InterPro" id="IPR009057">
    <property type="entry name" value="Homeodomain-like_sf"/>
</dbReference>
<evidence type="ECO:0000313" key="6">
    <source>
        <dbReference type="EMBL" id="MBP1905204.1"/>
    </source>
</evidence>
<dbReference type="EMBL" id="JAGGKG010000007">
    <property type="protein sequence ID" value="MBP1905204.1"/>
    <property type="molecule type" value="Genomic_DNA"/>
</dbReference>
<evidence type="ECO:0000256" key="3">
    <source>
        <dbReference type="ARBA" id="ARBA00023163"/>
    </source>
</evidence>
<comment type="caution">
    <text evidence="6">The sequence shown here is derived from an EMBL/GenBank/DDBJ whole genome shotgun (WGS) entry which is preliminary data.</text>
</comment>
<dbReference type="InterPro" id="IPR036271">
    <property type="entry name" value="Tet_transcr_reg_TetR-rel_C_sf"/>
</dbReference>
<evidence type="ECO:0000259" key="5">
    <source>
        <dbReference type="PROSITE" id="PS50977"/>
    </source>
</evidence>
<feature type="DNA-binding region" description="H-T-H motif" evidence="4">
    <location>
        <begin position="29"/>
        <end position="48"/>
    </location>
</feature>
<keyword evidence="1" id="KW-0805">Transcription regulation</keyword>
<dbReference type="SUPFAM" id="SSF48498">
    <property type="entry name" value="Tetracyclin repressor-like, C-terminal domain"/>
    <property type="match status" value="1"/>
</dbReference>
<dbReference type="PRINTS" id="PR00455">
    <property type="entry name" value="HTHTETR"/>
</dbReference>
<evidence type="ECO:0000256" key="2">
    <source>
        <dbReference type="ARBA" id="ARBA00023125"/>
    </source>
</evidence>
<name>A0ABS4FS27_9BACL</name>
<proteinExistence type="predicted"/>
<evidence type="ECO:0000256" key="1">
    <source>
        <dbReference type="ARBA" id="ARBA00023015"/>
    </source>
</evidence>
<dbReference type="PROSITE" id="PS01081">
    <property type="entry name" value="HTH_TETR_1"/>
    <property type="match status" value="1"/>
</dbReference>
<keyword evidence="2 4" id="KW-0238">DNA-binding</keyword>
<evidence type="ECO:0000256" key="4">
    <source>
        <dbReference type="PROSITE-ProRule" id="PRU00335"/>
    </source>
</evidence>
<keyword evidence="3" id="KW-0804">Transcription</keyword>
<dbReference type="PANTHER" id="PTHR47506:SF1">
    <property type="entry name" value="HTH-TYPE TRANSCRIPTIONAL REGULATOR YJDC"/>
    <property type="match status" value="1"/>
</dbReference>
<gene>
    <name evidence="6" type="ORF">J2Z32_001832</name>
</gene>
<dbReference type="InterPro" id="IPR011075">
    <property type="entry name" value="TetR_C"/>
</dbReference>
<dbReference type="Pfam" id="PF00440">
    <property type="entry name" value="TetR_N"/>
    <property type="match status" value="1"/>
</dbReference>
<dbReference type="PANTHER" id="PTHR47506">
    <property type="entry name" value="TRANSCRIPTIONAL REGULATORY PROTEIN"/>
    <property type="match status" value="1"/>
</dbReference>
<protein>
    <submittedName>
        <fullName evidence="6">TetR/AcrR family transcriptional repressor of nem operon</fullName>
    </submittedName>
</protein>
<dbReference type="Gene3D" id="1.10.357.10">
    <property type="entry name" value="Tetracycline Repressor, domain 2"/>
    <property type="match status" value="1"/>
</dbReference>
<accession>A0ABS4FS27</accession>
<dbReference type="InterPro" id="IPR001647">
    <property type="entry name" value="HTH_TetR"/>
</dbReference>
<dbReference type="PROSITE" id="PS50977">
    <property type="entry name" value="HTH_TETR_2"/>
    <property type="match status" value="1"/>
</dbReference>
<dbReference type="RefSeq" id="WP_210088840.1">
    <property type="nucleotide sequence ID" value="NZ_JAGGKG010000007.1"/>
</dbReference>
<keyword evidence="7" id="KW-1185">Reference proteome</keyword>
<dbReference type="InterPro" id="IPR023772">
    <property type="entry name" value="DNA-bd_HTH_TetR-type_CS"/>
</dbReference>
<feature type="domain" description="HTH tetR-type" evidence="5">
    <location>
        <begin position="6"/>
        <end position="66"/>
    </location>
</feature>
<evidence type="ECO:0000313" key="7">
    <source>
        <dbReference type="Proteomes" id="UP001519272"/>
    </source>
</evidence>
<dbReference type="Gene3D" id="1.10.10.60">
    <property type="entry name" value="Homeodomain-like"/>
    <property type="match status" value="1"/>
</dbReference>